<dbReference type="InterPro" id="IPR000515">
    <property type="entry name" value="MetI-like"/>
</dbReference>
<dbReference type="CDD" id="cd06261">
    <property type="entry name" value="TM_PBP2"/>
    <property type="match status" value="1"/>
</dbReference>
<dbReference type="PANTHER" id="PTHR30151:SF20">
    <property type="entry name" value="ABC TRANSPORTER PERMEASE PROTEIN HI_0355-RELATED"/>
    <property type="match status" value="1"/>
</dbReference>
<keyword evidence="4" id="KW-0533">Nickel</keyword>
<evidence type="ECO:0000256" key="3">
    <source>
        <dbReference type="ARBA" id="ARBA00022475"/>
    </source>
</evidence>
<sequence>MKYYLKFALFMVVLLVIWEVLVKVLNVDSYTLPAPSAIVQAFFTGYPDYKSDLVPTVLLVLEGLFMSVVFGIVMAVTLHLIPTVEPYIYPLLIMSQNVPVIVVAPLLVIWFGFGLLPKLIVITLVCFFPVTVSLLEGFKSVDQDLRKYMLISGATRLQIFTKLEWPGSMPFLFNGLKIAGTYSVMGAIISEWLGTDKGLGKFMIISQRAFQVDNVFVAIVWIIIFALVIFGVIRLLEKMTVRWKHD</sequence>
<proteinExistence type="inferred from homology"/>
<evidence type="ECO:0000256" key="2">
    <source>
        <dbReference type="ARBA" id="ARBA00022448"/>
    </source>
</evidence>
<evidence type="ECO:0000313" key="11">
    <source>
        <dbReference type="EMBL" id="TDM04131.1"/>
    </source>
</evidence>
<feature type="transmembrane region" description="Helical" evidence="9">
    <location>
        <begin position="57"/>
        <end position="81"/>
    </location>
</feature>
<dbReference type="GO" id="GO:0005886">
    <property type="term" value="C:plasma membrane"/>
    <property type="evidence" value="ECO:0007669"/>
    <property type="project" value="UniProtKB-SubCell"/>
</dbReference>
<reference evidence="11 12" key="1">
    <citation type="submission" date="2019-01" db="EMBL/GenBank/DDBJ databases">
        <title>Draft genome sequences of the type strains of six Macrococcus species.</title>
        <authorList>
            <person name="Mazhar S."/>
            <person name="Altermann E."/>
            <person name="Hill C."/>
            <person name="Mcauliffe O."/>
        </authorList>
    </citation>
    <scope>NUCLEOTIDE SEQUENCE [LARGE SCALE GENOMIC DNA]</scope>
    <source>
        <strain evidence="11 12">ATCC 51828</strain>
    </source>
</reference>
<protein>
    <submittedName>
        <fullName evidence="11">ABC transporter permease</fullName>
    </submittedName>
</protein>
<dbReference type="OrthoDB" id="9804353at2"/>
<dbReference type="Proteomes" id="UP000295280">
    <property type="component" value="Unassembled WGS sequence"/>
</dbReference>
<evidence type="ECO:0000256" key="4">
    <source>
        <dbReference type="ARBA" id="ARBA00022596"/>
    </source>
</evidence>
<feature type="domain" description="ABC transmembrane type-1" evidence="10">
    <location>
        <begin position="53"/>
        <end position="234"/>
    </location>
</feature>
<organism evidence="11 12">
    <name type="scientific">Macrococcus carouselicus</name>
    <dbReference type="NCBI Taxonomy" id="69969"/>
    <lineage>
        <taxon>Bacteria</taxon>
        <taxon>Bacillati</taxon>
        <taxon>Bacillota</taxon>
        <taxon>Bacilli</taxon>
        <taxon>Bacillales</taxon>
        <taxon>Staphylococcaceae</taxon>
        <taxon>Macrococcus</taxon>
    </lineage>
</organism>
<dbReference type="Pfam" id="PF00528">
    <property type="entry name" value="BPD_transp_1"/>
    <property type="match status" value="1"/>
</dbReference>
<dbReference type="PROSITE" id="PS50928">
    <property type="entry name" value="ABC_TM1"/>
    <property type="match status" value="1"/>
</dbReference>
<comment type="similarity">
    <text evidence="9">Belongs to the binding-protein-dependent transport system permease family.</text>
</comment>
<feature type="transmembrane region" description="Helical" evidence="9">
    <location>
        <begin position="215"/>
        <end position="236"/>
    </location>
</feature>
<keyword evidence="2 9" id="KW-0813">Transport</keyword>
<dbReference type="PANTHER" id="PTHR30151">
    <property type="entry name" value="ALKANE SULFONATE ABC TRANSPORTER-RELATED, MEMBRANE SUBUNIT"/>
    <property type="match status" value="1"/>
</dbReference>
<evidence type="ECO:0000256" key="9">
    <source>
        <dbReference type="RuleBase" id="RU363032"/>
    </source>
</evidence>
<feature type="transmembrane region" description="Helical" evidence="9">
    <location>
        <begin position="171"/>
        <end position="195"/>
    </location>
</feature>
<name>A0A9Q8FR70_9STAP</name>
<evidence type="ECO:0000259" key="10">
    <source>
        <dbReference type="PROSITE" id="PS50928"/>
    </source>
</evidence>
<dbReference type="AlphaFoldDB" id="A0A9Q8FR70"/>
<comment type="subcellular location">
    <subcellularLocation>
        <location evidence="1 9">Cell membrane</location>
        <topology evidence="1 9">Multi-pass membrane protein</topology>
    </subcellularLocation>
</comment>
<keyword evidence="3" id="KW-1003">Cell membrane</keyword>
<feature type="transmembrane region" description="Helical" evidence="9">
    <location>
        <begin position="88"/>
        <end position="113"/>
    </location>
</feature>
<gene>
    <name evidence="11" type="ORF">ERX40_02880</name>
</gene>
<evidence type="ECO:0000256" key="6">
    <source>
        <dbReference type="ARBA" id="ARBA00022989"/>
    </source>
</evidence>
<dbReference type="GO" id="GO:0055085">
    <property type="term" value="P:transmembrane transport"/>
    <property type="evidence" value="ECO:0007669"/>
    <property type="project" value="InterPro"/>
</dbReference>
<keyword evidence="12" id="KW-1185">Reference proteome</keyword>
<accession>A0A9Q8FR70</accession>
<dbReference type="EMBL" id="SCWD01000001">
    <property type="protein sequence ID" value="TDM04131.1"/>
    <property type="molecule type" value="Genomic_DNA"/>
</dbReference>
<dbReference type="SUPFAM" id="SSF161098">
    <property type="entry name" value="MetI-like"/>
    <property type="match status" value="1"/>
</dbReference>
<keyword evidence="7" id="KW-0921">Nickel transport</keyword>
<evidence type="ECO:0000256" key="7">
    <source>
        <dbReference type="ARBA" id="ARBA00023112"/>
    </source>
</evidence>
<dbReference type="InterPro" id="IPR035906">
    <property type="entry name" value="MetI-like_sf"/>
</dbReference>
<dbReference type="Gene3D" id="1.10.3720.10">
    <property type="entry name" value="MetI-like"/>
    <property type="match status" value="1"/>
</dbReference>
<comment type="caution">
    <text evidence="11">The sequence shown here is derived from an EMBL/GenBank/DDBJ whole genome shotgun (WGS) entry which is preliminary data.</text>
</comment>
<dbReference type="RefSeq" id="WP_133416992.1">
    <property type="nucleotide sequence ID" value="NZ_SCWD01000001.1"/>
</dbReference>
<keyword evidence="6 9" id="KW-1133">Transmembrane helix</keyword>
<evidence type="ECO:0000256" key="5">
    <source>
        <dbReference type="ARBA" id="ARBA00022692"/>
    </source>
</evidence>
<dbReference type="GO" id="GO:0015675">
    <property type="term" value="P:nickel cation transport"/>
    <property type="evidence" value="ECO:0007669"/>
    <property type="project" value="UniProtKB-KW"/>
</dbReference>
<keyword evidence="8 9" id="KW-0472">Membrane</keyword>
<feature type="transmembrane region" description="Helical" evidence="9">
    <location>
        <begin position="119"/>
        <end position="138"/>
    </location>
</feature>
<keyword evidence="5 9" id="KW-0812">Transmembrane</keyword>
<evidence type="ECO:0000313" key="12">
    <source>
        <dbReference type="Proteomes" id="UP000295280"/>
    </source>
</evidence>
<keyword evidence="7" id="KW-0406">Ion transport</keyword>
<evidence type="ECO:0000256" key="8">
    <source>
        <dbReference type="ARBA" id="ARBA00023136"/>
    </source>
</evidence>
<evidence type="ECO:0000256" key="1">
    <source>
        <dbReference type="ARBA" id="ARBA00004651"/>
    </source>
</evidence>
<feature type="transmembrane region" description="Helical" evidence="9">
    <location>
        <begin position="7"/>
        <end position="25"/>
    </location>
</feature>